<dbReference type="RefSeq" id="WP_097186540.1">
    <property type="nucleotide sequence ID" value="NZ_OBQK01000001.1"/>
</dbReference>
<evidence type="ECO:0000256" key="1">
    <source>
        <dbReference type="SAM" id="Phobius"/>
    </source>
</evidence>
<name>A0A285VD53_9MICO</name>
<dbReference type="Proteomes" id="UP000219688">
    <property type="component" value="Unassembled WGS sequence"/>
</dbReference>
<feature type="transmembrane region" description="Helical" evidence="1">
    <location>
        <begin position="157"/>
        <end position="176"/>
    </location>
</feature>
<dbReference type="EMBL" id="OBQK01000001">
    <property type="protein sequence ID" value="SOC51877.1"/>
    <property type="molecule type" value="Genomic_DNA"/>
</dbReference>
<feature type="transmembrane region" description="Helical" evidence="1">
    <location>
        <begin position="6"/>
        <end position="25"/>
    </location>
</feature>
<feature type="transmembrane region" description="Helical" evidence="1">
    <location>
        <begin position="126"/>
        <end position="145"/>
    </location>
</feature>
<keyword evidence="1" id="KW-1133">Transmembrane helix</keyword>
<protein>
    <submittedName>
        <fullName evidence="2">Uncharacterized protein</fullName>
    </submittedName>
</protein>
<proteinExistence type="predicted"/>
<evidence type="ECO:0000313" key="2">
    <source>
        <dbReference type="EMBL" id="SOC51877.1"/>
    </source>
</evidence>
<evidence type="ECO:0000313" key="3">
    <source>
        <dbReference type="Proteomes" id="UP000219688"/>
    </source>
</evidence>
<dbReference type="AlphaFoldDB" id="A0A285VD53"/>
<gene>
    <name evidence="2" type="ORF">SAMN05421879_101339</name>
</gene>
<keyword evidence="1" id="KW-0472">Membrane</keyword>
<reference evidence="3" key="1">
    <citation type="submission" date="2017-08" db="EMBL/GenBank/DDBJ databases">
        <authorList>
            <person name="Varghese N."/>
            <person name="Submissions S."/>
        </authorList>
    </citation>
    <scope>NUCLEOTIDE SEQUENCE [LARGE SCALE GENOMIC DNA]</scope>
    <source>
        <strain evidence="3">USBA17B2</strain>
    </source>
</reference>
<feature type="transmembrane region" description="Helical" evidence="1">
    <location>
        <begin position="210"/>
        <end position="229"/>
    </location>
</feature>
<sequence length="230" mass="24897">MGELVADFIVLLILVVVTWLAQALWARSEVRTALDALGQRRTFPPHGEFTFDVIRGERQVLGGTESFIRSISWAGGEKRKGGQIEAFVWVDDEGIALEKKHWEGRAERMRHSFLERTQGTADKWRNIFAGLLGIFGAVLLVSPALPAGQTRLPAEAYILVMLALVLGAQAVAYTGWAAAGLPKMLLNVDAETAFIQETTYAAKSVARLRLGLLLGGLSASALILAAASLL</sequence>
<organism evidence="2 3">
    <name type="scientific">Ornithinimicrobium cerasi</name>
    <dbReference type="NCBI Taxonomy" id="2248773"/>
    <lineage>
        <taxon>Bacteria</taxon>
        <taxon>Bacillati</taxon>
        <taxon>Actinomycetota</taxon>
        <taxon>Actinomycetes</taxon>
        <taxon>Micrococcales</taxon>
        <taxon>Ornithinimicrobiaceae</taxon>
        <taxon>Ornithinimicrobium</taxon>
    </lineage>
</organism>
<keyword evidence="3" id="KW-1185">Reference proteome</keyword>
<accession>A0A285VD53</accession>
<keyword evidence="1" id="KW-0812">Transmembrane</keyword>